<organism evidence="1 2">
    <name type="scientific">Monilinia fructicola</name>
    <name type="common">Brown rot fungus</name>
    <name type="synonym">Ciboria fructicola</name>
    <dbReference type="NCBI Taxonomy" id="38448"/>
    <lineage>
        <taxon>Eukaryota</taxon>
        <taxon>Fungi</taxon>
        <taxon>Dikarya</taxon>
        <taxon>Ascomycota</taxon>
        <taxon>Pezizomycotina</taxon>
        <taxon>Leotiomycetes</taxon>
        <taxon>Helotiales</taxon>
        <taxon>Sclerotiniaceae</taxon>
        <taxon>Monilinia</taxon>
    </lineage>
</organism>
<name>A0A5M9JDC6_MONFR</name>
<accession>A0A5M9JDC6</accession>
<comment type="caution">
    <text evidence="1">The sequence shown here is derived from an EMBL/GenBank/DDBJ whole genome shotgun (WGS) entry which is preliminary data.</text>
</comment>
<gene>
    <name evidence="1" type="ORF">EYC84_010957</name>
</gene>
<dbReference type="Proteomes" id="UP000322873">
    <property type="component" value="Unassembled WGS sequence"/>
</dbReference>
<dbReference type="EMBL" id="VICG01000014">
    <property type="protein sequence ID" value="KAA8565225.1"/>
    <property type="molecule type" value="Genomic_DNA"/>
</dbReference>
<evidence type="ECO:0000313" key="2">
    <source>
        <dbReference type="Proteomes" id="UP000322873"/>
    </source>
</evidence>
<sequence>MYCFTWERNLALRIMYIARISHTRAPHSNRSSSMSARVISFHLPASYPHPHIPVSKCPTKLNVWDMTQCCVHGSKYIQKVSGLLSFFSHLCHPIYPCLNI</sequence>
<reference evidence="1 2" key="1">
    <citation type="submission" date="2019-06" db="EMBL/GenBank/DDBJ databases">
        <title>Genome Sequence of the Brown Rot Fungal Pathogen Monilinia fructicola.</title>
        <authorList>
            <person name="De Miccolis Angelini R.M."/>
            <person name="Landi L."/>
            <person name="Abate D."/>
            <person name="Pollastro S."/>
            <person name="Romanazzi G."/>
            <person name="Faretra F."/>
        </authorList>
    </citation>
    <scope>NUCLEOTIDE SEQUENCE [LARGE SCALE GENOMIC DNA]</scope>
    <source>
        <strain evidence="1 2">Mfrc123</strain>
    </source>
</reference>
<keyword evidence="2" id="KW-1185">Reference proteome</keyword>
<dbReference type="AlphaFoldDB" id="A0A5M9JDC6"/>
<evidence type="ECO:0000313" key="1">
    <source>
        <dbReference type="EMBL" id="KAA8565225.1"/>
    </source>
</evidence>
<proteinExistence type="predicted"/>
<protein>
    <submittedName>
        <fullName evidence="1">Uncharacterized protein</fullName>
    </submittedName>
</protein>